<dbReference type="Proteomes" id="UP000507222">
    <property type="component" value="Unassembled WGS sequence"/>
</dbReference>
<evidence type="ECO:0000313" key="3">
    <source>
        <dbReference type="Proteomes" id="UP000507222"/>
    </source>
</evidence>
<sequence length="109" mass="12725">MNRILYRFLTVREAAEYCIALHLKTKSWKHTHLLKTINQVPSWAWYNISVPSSSSTLIFRLSFRAALFWKWHYTGSAAAWLLESRCMLQQPDTNVMSLAIGMEVLRSHP</sequence>
<dbReference type="AlphaFoldDB" id="A0A6J5U2J0"/>
<keyword evidence="4" id="KW-1185">Reference proteome</keyword>
<evidence type="ECO:0000313" key="2">
    <source>
        <dbReference type="EMBL" id="CAB4300794.1"/>
    </source>
</evidence>
<organism evidence="1 3">
    <name type="scientific">Prunus armeniaca</name>
    <name type="common">Apricot</name>
    <name type="synonym">Armeniaca vulgaris</name>
    <dbReference type="NCBI Taxonomy" id="36596"/>
    <lineage>
        <taxon>Eukaryota</taxon>
        <taxon>Viridiplantae</taxon>
        <taxon>Streptophyta</taxon>
        <taxon>Embryophyta</taxon>
        <taxon>Tracheophyta</taxon>
        <taxon>Spermatophyta</taxon>
        <taxon>Magnoliopsida</taxon>
        <taxon>eudicotyledons</taxon>
        <taxon>Gunneridae</taxon>
        <taxon>Pentapetalae</taxon>
        <taxon>rosids</taxon>
        <taxon>fabids</taxon>
        <taxon>Rosales</taxon>
        <taxon>Rosaceae</taxon>
        <taxon>Amygdaloideae</taxon>
        <taxon>Amygdaleae</taxon>
        <taxon>Prunus</taxon>
    </lineage>
</organism>
<name>A0A6J5U2J0_PRUAR</name>
<evidence type="ECO:0000313" key="1">
    <source>
        <dbReference type="EMBL" id="CAB4270393.1"/>
    </source>
</evidence>
<evidence type="ECO:0000313" key="4">
    <source>
        <dbReference type="Proteomes" id="UP000507245"/>
    </source>
</evidence>
<accession>A0A6J5U2J0</accession>
<protein>
    <submittedName>
        <fullName evidence="1">Uncharacterized protein</fullName>
    </submittedName>
</protein>
<reference evidence="4" key="1">
    <citation type="journal article" date="2020" name="Genome Biol.">
        <title>Gamete binning: chromosome-level and haplotype-resolved genome assembly enabled by high-throughput single-cell sequencing of gamete genomes.</title>
        <authorList>
            <person name="Campoy J.A."/>
            <person name="Sun H."/>
            <person name="Goel M."/>
            <person name="Jiao W.-B."/>
            <person name="Folz-Donahue K."/>
            <person name="Wang N."/>
            <person name="Rubio M."/>
            <person name="Liu C."/>
            <person name="Kukat C."/>
            <person name="Ruiz D."/>
            <person name="Huettel B."/>
            <person name="Schneeberger K."/>
        </authorList>
    </citation>
    <scope>NUCLEOTIDE SEQUENCE [LARGE SCALE GENOMIC DNA]</scope>
    <source>
        <strain evidence="4">cv. Rojo Pasion</strain>
    </source>
</reference>
<proteinExistence type="predicted"/>
<dbReference type="EMBL" id="CAEKDK010000002">
    <property type="protein sequence ID" value="CAB4270393.1"/>
    <property type="molecule type" value="Genomic_DNA"/>
</dbReference>
<dbReference type="EMBL" id="CAEKKB010000002">
    <property type="protein sequence ID" value="CAB4300794.1"/>
    <property type="molecule type" value="Genomic_DNA"/>
</dbReference>
<reference evidence="1 3" key="2">
    <citation type="submission" date="2020-05" db="EMBL/GenBank/DDBJ databases">
        <authorList>
            <person name="Campoy J."/>
            <person name="Schneeberger K."/>
            <person name="Spophaly S."/>
        </authorList>
    </citation>
    <scope>NUCLEOTIDE SEQUENCE [LARGE SCALE GENOMIC DNA]</scope>
    <source>
        <strain evidence="1">PruArmRojPasFocal</strain>
    </source>
</reference>
<gene>
    <name evidence="1" type="ORF">CURHAP_LOCUS16489</name>
    <name evidence="2" type="ORF">ORAREDHAP_LOCUS16066</name>
</gene>
<dbReference type="Proteomes" id="UP000507245">
    <property type="component" value="Unassembled WGS sequence"/>
</dbReference>